<reference evidence="1 2" key="1">
    <citation type="submission" date="2015-01" db="EMBL/GenBank/DDBJ databases">
        <title>Genome of allotetraploid Gossypium barbadense reveals genomic plasticity and fiber elongation in cotton evolution.</title>
        <authorList>
            <person name="Chen X."/>
            <person name="Liu X."/>
            <person name="Zhao B."/>
            <person name="Zheng H."/>
            <person name="Hu Y."/>
            <person name="Lu G."/>
            <person name="Yang C."/>
            <person name="Chen J."/>
            <person name="Shan C."/>
            <person name="Zhang L."/>
            <person name="Zhou Y."/>
            <person name="Wang L."/>
            <person name="Guo W."/>
            <person name="Bai Y."/>
            <person name="Ruan J."/>
            <person name="Shangguan X."/>
            <person name="Mao Y."/>
            <person name="Jiang J."/>
            <person name="Zhu Y."/>
            <person name="Lei J."/>
            <person name="Kang H."/>
            <person name="Chen S."/>
            <person name="He X."/>
            <person name="Wang R."/>
            <person name="Wang Y."/>
            <person name="Chen J."/>
            <person name="Wang L."/>
            <person name="Yu S."/>
            <person name="Wang B."/>
            <person name="Wei J."/>
            <person name="Song S."/>
            <person name="Lu X."/>
            <person name="Gao Z."/>
            <person name="Gu W."/>
            <person name="Deng X."/>
            <person name="Ma D."/>
            <person name="Wang S."/>
            <person name="Liang W."/>
            <person name="Fang L."/>
            <person name="Cai C."/>
            <person name="Zhu X."/>
            <person name="Zhou B."/>
            <person name="Zhang Y."/>
            <person name="Chen Z."/>
            <person name="Xu S."/>
            <person name="Zhu R."/>
            <person name="Wang S."/>
            <person name="Zhang T."/>
            <person name="Zhao G."/>
        </authorList>
    </citation>
    <scope>NUCLEOTIDE SEQUENCE [LARGE SCALE GENOMIC DNA]</scope>
    <source>
        <strain evidence="2">cv. Xinhai21</strain>
        <tissue evidence="1">Leaf</tissue>
    </source>
</reference>
<name>A0A2P5XA49_GOSBA</name>
<proteinExistence type="predicted"/>
<gene>
    <name evidence="1" type="ORF">GOBAR_AA20456</name>
</gene>
<dbReference type="EMBL" id="KZ665341">
    <property type="protein sequence ID" value="PPS00210.1"/>
    <property type="molecule type" value="Genomic_DNA"/>
</dbReference>
<dbReference type="AlphaFoldDB" id="A0A2P5XA49"/>
<sequence length="138" mass="15607">MFQIPKPKERSNDVTGMSRDLIIPCRGSLHLERMRDAREGWVARRYEHGCTVEFGACDEMLRLGSLIRGQIGKCSRHDRAGSPNMIGWAANFTLEQAVHRRALEAIHAELELWMGATEGAGEFVQMRWPNTGVEREGV</sequence>
<dbReference type="Proteomes" id="UP000239757">
    <property type="component" value="Unassembled WGS sequence"/>
</dbReference>
<organism evidence="1 2">
    <name type="scientific">Gossypium barbadense</name>
    <name type="common">Sea Island cotton</name>
    <name type="synonym">Hibiscus barbadensis</name>
    <dbReference type="NCBI Taxonomy" id="3634"/>
    <lineage>
        <taxon>Eukaryota</taxon>
        <taxon>Viridiplantae</taxon>
        <taxon>Streptophyta</taxon>
        <taxon>Embryophyta</taxon>
        <taxon>Tracheophyta</taxon>
        <taxon>Spermatophyta</taxon>
        <taxon>Magnoliopsida</taxon>
        <taxon>eudicotyledons</taxon>
        <taxon>Gunneridae</taxon>
        <taxon>Pentapetalae</taxon>
        <taxon>rosids</taxon>
        <taxon>malvids</taxon>
        <taxon>Malvales</taxon>
        <taxon>Malvaceae</taxon>
        <taxon>Malvoideae</taxon>
        <taxon>Gossypium</taxon>
    </lineage>
</organism>
<evidence type="ECO:0000313" key="1">
    <source>
        <dbReference type="EMBL" id="PPS00210.1"/>
    </source>
</evidence>
<evidence type="ECO:0000313" key="2">
    <source>
        <dbReference type="Proteomes" id="UP000239757"/>
    </source>
</evidence>
<protein>
    <submittedName>
        <fullName evidence="1">Uncharacterized protein</fullName>
    </submittedName>
</protein>
<accession>A0A2P5XA49</accession>